<gene>
    <name evidence="1" type="ORF">H740_00602</name>
</gene>
<accession>M3H1M7</accession>
<dbReference type="RefSeq" id="WP_004321953.1">
    <property type="nucleotide sequence ID" value="NZ_AOTD01000008.1"/>
</dbReference>
<dbReference type="EMBL" id="AOTD01000008">
    <property type="protein sequence ID" value="EMG31585.1"/>
    <property type="molecule type" value="Genomic_DNA"/>
</dbReference>
<evidence type="ECO:0000313" key="1">
    <source>
        <dbReference type="EMBL" id="EMG31585.1"/>
    </source>
</evidence>
<sequence length="246" mass="26913">MSVFNGVLYQAKAQNSNKKPSENTSLWGAVINEGWAKTNLLGKTEKAADSDKLDGVDSSGFMQTRNLDAQNLNDFLTPGSFQQGAIGNARLDLNYPVAAYGTLEVFPTGQRYVVYETNETYQRTLISAQNKTWGAWEKVIAPIKKLPFLGANQTRQDLTDQKRANETYTNSTGRAIFVAIQVFIPASPGSTLDASLEIGGVTVASAKHGTTATYLNYTLTALILPNEKYTLRLGGSAKISKWFEIR</sequence>
<evidence type="ECO:0000313" key="2">
    <source>
        <dbReference type="Proteomes" id="UP000011782"/>
    </source>
</evidence>
<dbReference type="Proteomes" id="UP000011782">
    <property type="component" value="Unassembled WGS sequence"/>
</dbReference>
<reference evidence="1 2" key="1">
    <citation type="submission" date="2013-02" db="EMBL/GenBank/DDBJ databases">
        <title>Co-occurrence of anaerobic bacteria in colorectal carcinomas.</title>
        <authorList>
            <person name="Holt R.A."/>
            <person name="Warren R.L."/>
            <person name="Allen-Vercoe E."/>
            <person name="Pleasance S."/>
            <person name="Freeman D.J."/>
            <person name="Watson P."/>
            <person name="Moore R."/>
            <person name="Cochrane K."/>
        </authorList>
    </citation>
    <scope>NUCLEOTIDE SEQUENCE [LARGE SCALE GENOMIC DNA]</scope>
    <source>
        <strain evidence="1 2">CC57C</strain>
    </source>
</reference>
<name>M3H1M7_9BACT</name>
<proteinExistence type="predicted"/>
<protein>
    <submittedName>
        <fullName evidence="1">Uncharacterized protein</fullName>
    </submittedName>
</protein>
<organism evidence="1 2">
    <name type="scientific">Campylobacter showae CC57C</name>
    <dbReference type="NCBI Taxonomy" id="1073353"/>
    <lineage>
        <taxon>Bacteria</taxon>
        <taxon>Pseudomonadati</taxon>
        <taxon>Campylobacterota</taxon>
        <taxon>Epsilonproteobacteria</taxon>
        <taxon>Campylobacterales</taxon>
        <taxon>Campylobacteraceae</taxon>
        <taxon>Campylobacter</taxon>
    </lineage>
</organism>
<dbReference type="AlphaFoldDB" id="M3H1M7"/>
<dbReference type="PATRIC" id="fig|1073353.3.peg.135"/>
<dbReference type="CDD" id="cd19958">
    <property type="entry name" value="pyocin_knob"/>
    <property type="match status" value="1"/>
</dbReference>
<dbReference type="STRING" id="1073353.H740_00602"/>
<comment type="caution">
    <text evidence="1">The sequence shown here is derived from an EMBL/GenBank/DDBJ whole genome shotgun (WGS) entry which is preliminary data.</text>
</comment>